<feature type="binding site" evidence="11">
    <location>
        <position position="111"/>
    </location>
    <ligand>
        <name>ATP</name>
        <dbReference type="ChEBI" id="CHEBI:30616"/>
    </ligand>
</feature>
<dbReference type="InterPro" id="IPR002646">
    <property type="entry name" value="PolA_pol_head_dom"/>
</dbReference>
<keyword evidence="9 11" id="KW-0460">Magnesium</keyword>
<dbReference type="GO" id="GO:0001680">
    <property type="term" value="P:tRNA 3'-terminal CCA addition"/>
    <property type="evidence" value="ECO:0007669"/>
    <property type="project" value="UniProtKB-UniRule"/>
</dbReference>
<evidence type="ECO:0000256" key="6">
    <source>
        <dbReference type="ARBA" id="ARBA00022741"/>
    </source>
</evidence>
<dbReference type="CDD" id="cd05398">
    <property type="entry name" value="NT_ClassII-CCAase"/>
    <property type="match status" value="1"/>
</dbReference>
<comment type="subunit">
    <text evidence="11">Homodimer.</text>
</comment>
<dbReference type="Gene3D" id="1.20.58.560">
    <property type="match status" value="1"/>
</dbReference>
<dbReference type="HAMAP" id="MF_01263">
    <property type="entry name" value="CCA_bact_type3"/>
    <property type="match status" value="1"/>
</dbReference>
<feature type="binding site" evidence="11">
    <location>
        <position position="111"/>
    </location>
    <ligand>
        <name>CTP</name>
        <dbReference type="ChEBI" id="CHEBI:37563"/>
    </ligand>
</feature>
<dbReference type="GO" id="GO:0042245">
    <property type="term" value="P:RNA repair"/>
    <property type="evidence" value="ECO:0007669"/>
    <property type="project" value="UniProtKB-KW"/>
</dbReference>
<comment type="miscellaneous">
    <text evidence="11">A single active site specifically recognizes both ATP and CTP and is responsible for their addition.</text>
</comment>
<evidence type="ECO:0000256" key="11">
    <source>
        <dbReference type="HAMAP-Rule" id="MF_01263"/>
    </source>
</evidence>
<feature type="binding site" evidence="11">
    <location>
        <position position="157"/>
    </location>
    <ligand>
        <name>CTP</name>
        <dbReference type="ChEBI" id="CHEBI:37563"/>
    </ligand>
</feature>
<dbReference type="InterPro" id="IPR050264">
    <property type="entry name" value="Bact_CCA-adding_enz_type3_sf"/>
</dbReference>
<dbReference type="RefSeq" id="WP_097157565.1">
    <property type="nucleotide sequence ID" value="NZ_JBEPMQ010000001.1"/>
</dbReference>
<gene>
    <name evidence="11" type="primary">cca</name>
    <name evidence="15" type="ORF">SAMN05877753_102375</name>
</gene>
<feature type="binding site" evidence="11">
    <location>
        <position position="30"/>
    </location>
    <ligand>
        <name>CTP</name>
        <dbReference type="ChEBI" id="CHEBI:37563"/>
    </ligand>
</feature>
<evidence type="ECO:0000256" key="2">
    <source>
        <dbReference type="ARBA" id="ARBA00022679"/>
    </source>
</evidence>
<dbReference type="InterPro" id="IPR043519">
    <property type="entry name" value="NT_sf"/>
</dbReference>
<evidence type="ECO:0000256" key="4">
    <source>
        <dbReference type="ARBA" id="ARBA00022695"/>
    </source>
</evidence>
<proteinExistence type="inferred from homology"/>
<dbReference type="SUPFAM" id="SSF81301">
    <property type="entry name" value="Nucleotidyltransferase"/>
    <property type="match status" value="1"/>
</dbReference>
<evidence type="ECO:0000256" key="8">
    <source>
        <dbReference type="ARBA" id="ARBA00022840"/>
    </source>
</evidence>
<comment type="similarity">
    <text evidence="11">Belongs to the tRNA nucleotidyltransferase/poly(A) polymerase family. Bacterial CCA-adding enzyme type 3 subfamily.</text>
</comment>
<evidence type="ECO:0000256" key="7">
    <source>
        <dbReference type="ARBA" id="ARBA00022800"/>
    </source>
</evidence>
<feature type="binding site" evidence="11">
    <location>
        <position position="157"/>
    </location>
    <ligand>
        <name>ATP</name>
        <dbReference type="ChEBI" id="CHEBI:30616"/>
    </ligand>
</feature>
<evidence type="ECO:0000313" key="16">
    <source>
        <dbReference type="Proteomes" id="UP000219546"/>
    </source>
</evidence>
<evidence type="ECO:0000256" key="10">
    <source>
        <dbReference type="ARBA" id="ARBA00022884"/>
    </source>
</evidence>
<dbReference type="GO" id="GO:0005524">
    <property type="term" value="F:ATP binding"/>
    <property type="evidence" value="ECO:0007669"/>
    <property type="project" value="UniProtKB-UniRule"/>
</dbReference>
<dbReference type="Proteomes" id="UP000219546">
    <property type="component" value="Unassembled WGS sequence"/>
</dbReference>
<feature type="domain" description="tRNA nucleotidyltransferase/poly(A) polymerase RNA and SrmB- binding" evidence="13">
    <location>
        <begin position="169"/>
        <end position="224"/>
    </location>
</feature>
<keyword evidence="2 11" id="KW-0808">Transferase</keyword>
<evidence type="ECO:0000256" key="9">
    <source>
        <dbReference type="ARBA" id="ARBA00022842"/>
    </source>
</evidence>
<organism evidence="15 16">
    <name type="scientific">Bacillus oleivorans</name>
    <dbReference type="NCBI Taxonomy" id="1448271"/>
    <lineage>
        <taxon>Bacteria</taxon>
        <taxon>Bacillati</taxon>
        <taxon>Bacillota</taxon>
        <taxon>Bacilli</taxon>
        <taxon>Bacillales</taxon>
        <taxon>Bacillaceae</taxon>
        <taxon>Bacillus</taxon>
    </lineage>
</organism>
<dbReference type="NCBIfam" id="NF009814">
    <property type="entry name" value="PRK13299.1"/>
    <property type="match status" value="1"/>
</dbReference>
<keyword evidence="5 11" id="KW-0479">Metal-binding</keyword>
<evidence type="ECO:0000256" key="5">
    <source>
        <dbReference type="ARBA" id="ARBA00022723"/>
    </source>
</evidence>
<dbReference type="PANTHER" id="PTHR46173">
    <property type="entry name" value="CCA TRNA NUCLEOTIDYLTRANSFERASE 1, MITOCHONDRIAL"/>
    <property type="match status" value="1"/>
</dbReference>
<name>A0A285CM99_9BACI</name>
<feature type="binding site" evidence="11">
    <location>
        <position position="30"/>
    </location>
    <ligand>
        <name>ATP</name>
        <dbReference type="ChEBI" id="CHEBI:30616"/>
    </ligand>
</feature>
<feature type="binding site" evidence="11">
    <location>
        <position position="160"/>
    </location>
    <ligand>
        <name>ATP</name>
        <dbReference type="ChEBI" id="CHEBI:30616"/>
    </ligand>
</feature>
<comment type="cofactor">
    <cofactor evidence="1 11">
        <name>Mg(2+)</name>
        <dbReference type="ChEBI" id="CHEBI:18420"/>
    </cofactor>
</comment>
<reference evidence="15 16" key="1">
    <citation type="submission" date="2017-08" db="EMBL/GenBank/DDBJ databases">
        <authorList>
            <person name="de Groot N.N."/>
        </authorList>
    </citation>
    <scope>NUCLEOTIDE SEQUENCE [LARGE SCALE GENOMIC DNA]</scope>
    <source>
        <strain evidence="15 16">JC228</strain>
    </source>
</reference>
<dbReference type="PANTHER" id="PTHR46173:SF1">
    <property type="entry name" value="CCA TRNA NUCLEOTIDYLTRANSFERASE 1, MITOCHONDRIAL"/>
    <property type="match status" value="1"/>
</dbReference>
<feature type="binding site" evidence="11">
    <location>
        <position position="27"/>
    </location>
    <ligand>
        <name>ATP</name>
        <dbReference type="ChEBI" id="CHEBI:30616"/>
    </ligand>
</feature>
<evidence type="ECO:0000259" key="13">
    <source>
        <dbReference type="Pfam" id="PF12627"/>
    </source>
</evidence>
<dbReference type="SUPFAM" id="SSF81891">
    <property type="entry name" value="Poly A polymerase C-terminal region-like"/>
    <property type="match status" value="1"/>
</dbReference>
<dbReference type="AlphaFoldDB" id="A0A285CM99"/>
<dbReference type="Gene3D" id="1.10.246.80">
    <property type="match status" value="1"/>
</dbReference>
<dbReference type="Pfam" id="PF12627">
    <property type="entry name" value="PolyA_pol_RNAbd"/>
    <property type="match status" value="1"/>
</dbReference>
<dbReference type="EMBL" id="OAOP01000002">
    <property type="protein sequence ID" value="SNX68166.1"/>
    <property type="molecule type" value="Genomic_DNA"/>
</dbReference>
<keyword evidence="3 11" id="KW-0819">tRNA processing</keyword>
<evidence type="ECO:0000256" key="3">
    <source>
        <dbReference type="ARBA" id="ARBA00022694"/>
    </source>
</evidence>
<dbReference type="GO" id="GO:0000049">
    <property type="term" value="F:tRNA binding"/>
    <property type="evidence" value="ECO:0007669"/>
    <property type="project" value="UniProtKB-UniRule"/>
</dbReference>
<comment type="catalytic activity">
    <reaction evidence="11">
        <text>a tRNA precursor + 2 CTP + ATP = a tRNA with a 3' CCA end + 3 diphosphate</text>
        <dbReference type="Rhea" id="RHEA:14433"/>
        <dbReference type="Rhea" id="RHEA-COMP:10465"/>
        <dbReference type="Rhea" id="RHEA-COMP:10468"/>
        <dbReference type="ChEBI" id="CHEBI:30616"/>
        <dbReference type="ChEBI" id="CHEBI:33019"/>
        <dbReference type="ChEBI" id="CHEBI:37563"/>
        <dbReference type="ChEBI" id="CHEBI:74896"/>
        <dbReference type="ChEBI" id="CHEBI:83071"/>
        <dbReference type="EC" id="2.7.7.72"/>
    </reaction>
</comment>
<protein>
    <recommendedName>
        <fullName evidence="11">CCA-adding enzyme</fullName>
        <ecNumber evidence="11">2.7.7.72</ecNumber>
    </recommendedName>
    <alternativeName>
        <fullName evidence="11">CCA tRNA nucleotidyltransferase</fullName>
    </alternativeName>
    <alternativeName>
        <fullName evidence="11">tRNA CCA-pyrophosphorylase</fullName>
    </alternativeName>
    <alternativeName>
        <fullName evidence="11">tRNA adenylyl-/cytidylyl- transferase</fullName>
    </alternativeName>
    <alternativeName>
        <fullName evidence="11">tRNA nucleotidyltransferase</fullName>
    </alternativeName>
    <alternativeName>
        <fullName evidence="11">tRNA-NT</fullName>
    </alternativeName>
</protein>
<keyword evidence="8 11" id="KW-0067">ATP-binding</keyword>
<feature type="binding site" evidence="11">
    <location>
        <position position="27"/>
    </location>
    <ligand>
        <name>CTP</name>
        <dbReference type="ChEBI" id="CHEBI:37563"/>
    </ligand>
</feature>
<dbReference type="GO" id="GO:0000287">
    <property type="term" value="F:magnesium ion binding"/>
    <property type="evidence" value="ECO:0007669"/>
    <property type="project" value="UniProtKB-UniRule"/>
</dbReference>
<feature type="binding site" evidence="11">
    <location>
        <position position="40"/>
    </location>
    <ligand>
        <name>Mg(2+)</name>
        <dbReference type="ChEBI" id="CHEBI:18420"/>
    </ligand>
</feature>
<accession>A0A285CM99</accession>
<feature type="binding site" evidence="11">
    <location>
        <position position="163"/>
    </location>
    <ligand>
        <name>ATP</name>
        <dbReference type="ChEBI" id="CHEBI:30616"/>
    </ligand>
</feature>
<dbReference type="Gene3D" id="1.10.110.30">
    <property type="match status" value="1"/>
</dbReference>
<keyword evidence="7 11" id="KW-0692">RNA repair</keyword>
<dbReference type="Pfam" id="PF01743">
    <property type="entry name" value="PolyA_pol"/>
    <property type="match status" value="1"/>
</dbReference>
<keyword evidence="4 11" id="KW-0548">Nucleotidyltransferase</keyword>
<sequence>MTSPFEIGKPILKKLNEAGFVAYFVGGAVRDFLLDRKIGDIDIATSAKPEEVKSIFSKTVDVGIEHGTVLVIYKGEGFEVTTFRKESEYEEYRRPKSVEFISSLEEDLKRRDFTINAIAMDLDGEIHDPFNGKSDLEQKIIRCVGIPSERFMEDALRMMRAVRFQSQLGFQIEEETYNSLEHLSPLLGKIAVERIYSEWCKLLGGKYKSSAFQSLIDTGLYYRLPASKELSRGIHSFLNLDVNDLKTEESWLLLLHNSDIQLPYDVLKKWRTPKALQKKLHSLLTFLQFRLENAWSPFALYQAGISQALLVERVFNCLESRDLSVSSHLLKTLYNQLPIQNREELMINGNDLFSWTDLTPGPWMKEWIEKIEKAVIEGRVQNNKEAIREWFLNEFE</sequence>
<dbReference type="OrthoDB" id="9805698at2"/>
<keyword evidence="6 11" id="KW-0547">Nucleotide-binding</keyword>
<dbReference type="InterPro" id="IPR032828">
    <property type="entry name" value="PolyA_RNA-bd"/>
</dbReference>
<feature type="domain" description="Poly A polymerase head" evidence="12">
    <location>
        <begin position="22"/>
        <end position="142"/>
    </location>
</feature>
<comment type="catalytic activity">
    <reaction evidence="11">
        <text>a tRNA with a 3' CCA end + 2 CTP + ATP = a tRNA with a 3' CCACCA end + 3 diphosphate</text>
        <dbReference type="Rhea" id="RHEA:76235"/>
        <dbReference type="Rhea" id="RHEA-COMP:10468"/>
        <dbReference type="Rhea" id="RHEA-COMP:18655"/>
        <dbReference type="ChEBI" id="CHEBI:30616"/>
        <dbReference type="ChEBI" id="CHEBI:33019"/>
        <dbReference type="ChEBI" id="CHEBI:37563"/>
        <dbReference type="ChEBI" id="CHEBI:83071"/>
        <dbReference type="ChEBI" id="CHEBI:195187"/>
    </reaction>
</comment>
<dbReference type="GO" id="GO:0004810">
    <property type="term" value="F:CCA tRNA nucleotidyltransferase activity"/>
    <property type="evidence" value="ECO:0007669"/>
    <property type="project" value="UniProtKB-UniRule"/>
</dbReference>
<feature type="binding site" evidence="11">
    <location>
        <position position="160"/>
    </location>
    <ligand>
        <name>CTP</name>
        <dbReference type="ChEBI" id="CHEBI:37563"/>
    </ligand>
</feature>
<feature type="binding site" evidence="11">
    <location>
        <position position="163"/>
    </location>
    <ligand>
        <name>CTP</name>
        <dbReference type="ChEBI" id="CHEBI:37563"/>
    </ligand>
</feature>
<feature type="binding site" evidence="11">
    <location>
        <position position="154"/>
    </location>
    <ligand>
        <name>ATP</name>
        <dbReference type="ChEBI" id="CHEBI:30616"/>
    </ligand>
</feature>
<evidence type="ECO:0000259" key="12">
    <source>
        <dbReference type="Pfam" id="PF01743"/>
    </source>
</evidence>
<dbReference type="Gene3D" id="3.30.460.10">
    <property type="entry name" value="Beta Polymerase, domain 2"/>
    <property type="match status" value="1"/>
</dbReference>
<evidence type="ECO:0000259" key="14">
    <source>
        <dbReference type="Pfam" id="PF13735"/>
    </source>
</evidence>
<keyword evidence="10 11" id="KW-0694">RNA-binding</keyword>
<evidence type="ECO:0000313" key="15">
    <source>
        <dbReference type="EMBL" id="SNX68166.1"/>
    </source>
</evidence>
<feature type="binding site" evidence="11">
    <location>
        <position position="42"/>
    </location>
    <ligand>
        <name>Mg(2+)</name>
        <dbReference type="ChEBI" id="CHEBI:18420"/>
    </ligand>
</feature>
<feature type="binding site" evidence="11">
    <location>
        <position position="154"/>
    </location>
    <ligand>
        <name>CTP</name>
        <dbReference type="ChEBI" id="CHEBI:37563"/>
    </ligand>
</feature>
<dbReference type="InterPro" id="IPR023068">
    <property type="entry name" value="CCA-adding_enz_firmicutes"/>
</dbReference>
<evidence type="ECO:0000256" key="1">
    <source>
        <dbReference type="ARBA" id="ARBA00001946"/>
    </source>
</evidence>
<feature type="domain" description="CCA-adding enzyme C-terminal" evidence="14">
    <location>
        <begin position="247"/>
        <end position="390"/>
    </location>
</feature>
<comment type="function">
    <text evidence="11">Catalyzes the addition and repair of the essential 3'-terminal CCA sequence in tRNAs without using a nucleic acid template. Adds these three nucleotides in the order of C, C, and A to the tRNA nucleotide-73, using CTP and ATP as substrates and producing inorganic pyrophosphate. tRNA 3'-terminal CCA addition is required both for tRNA processing and repair. Also involved in tRNA surveillance by mediating tandem CCA addition to generate a CCACCA at the 3' terminus of unstable tRNAs. While stable tRNAs receive only 3'-terminal CCA, unstable tRNAs are marked with CCACCA and rapidly degraded.</text>
</comment>
<dbReference type="EC" id="2.7.7.72" evidence="11"/>
<dbReference type="Pfam" id="PF13735">
    <property type="entry name" value="tRNA_NucTran2_2"/>
    <property type="match status" value="1"/>
</dbReference>
<dbReference type="InterPro" id="IPR032810">
    <property type="entry name" value="CCA-adding_enz_C"/>
</dbReference>
<dbReference type="GO" id="GO:0160016">
    <property type="term" value="F:CCACCA tRNA nucleotidyltransferase activity"/>
    <property type="evidence" value="ECO:0007669"/>
    <property type="project" value="RHEA"/>
</dbReference>
<keyword evidence="16" id="KW-1185">Reference proteome</keyword>